<dbReference type="PANTHER" id="PTHR33710:SF71">
    <property type="entry name" value="ENDONUCLEASE_EXONUCLEASE_PHOSPHATASE DOMAIN-CONTAINING PROTEIN"/>
    <property type="match status" value="1"/>
</dbReference>
<dbReference type="SUPFAM" id="SSF56219">
    <property type="entry name" value="DNase I-like"/>
    <property type="match status" value="1"/>
</dbReference>
<dbReference type="Proteomes" id="UP001165190">
    <property type="component" value="Unassembled WGS sequence"/>
</dbReference>
<protein>
    <recommendedName>
        <fullName evidence="3">Reverse transcriptase</fullName>
    </recommendedName>
</protein>
<gene>
    <name evidence="1" type="ORF">HRI_003400700</name>
</gene>
<name>A0A9W7IJL8_HIBTR</name>
<proteinExistence type="predicted"/>
<evidence type="ECO:0000313" key="1">
    <source>
        <dbReference type="EMBL" id="GMI97314.1"/>
    </source>
</evidence>
<dbReference type="AlphaFoldDB" id="A0A9W7IJL8"/>
<evidence type="ECO:0000313" key="2">
    <source>
        <dbReference type="Proteomes" id="UP001165190"/>
    </source>
</evidence>
<sequence length="123" mass="14422">MAMFRDTLEDCHLSDLGFRGTWYTWERGRLASTNVRERLDRVVANPSWWQMFPGYLVSHLQHSISDHCPLLLDTAGAAFRSNNMRPREFRFEANWILEDGVEQVISQCWENTSLAVPNRLHEL</sequence>
<organism evidence="1 2">
    <name type="scientific">Hibiscus trionum</name>
    <name type="common">Flower of an hour</name>
    <dbReference type="NCBI Taxonomy" id="183268"/>
    <lineage>
        <taxon>Eukaryota</taxon>
        <taxon>Viridiplantae</taxon>
        <taxon>Streptophyta</taxon>
        <taxon>Embryophyta</taxon>
        <taxon>Tracheophyta</taxon>
        <taxon>Spermatophyta</taxon>
        <taxon>Magnoliopsida</taxon>
        <taxon>eudicotyledons</taxon>
        <taxon>Gunneridae</taxon>
        <taxon>Pentapetalae</taxon>
        <taxon>rosids</taxon>
        <taxon>malvids</taxon>
        <taxon>Malvales</taxon>
        <taxon>Malvaceae</taxon>
        <taxon>Malvoideae</taxon>
        <taxon>Hibiscus</taxon>
    </lineage>
</organism>
<dbReference type="EMBL" id="BSYR01000030">
    <property type="protein sequence ID" value="GMI97314.1"/>
    <property type="molecule type" value="Genomic_DNA"/>
</dbReference>
<dbReference type="InterPro" id="IPR036691">
    <property type="entry name" value="Endo/exonu/phosph_ase_sf"/>
</dbReference>
<dbReference type="PANTHER" id="PTHR33710">
    <property type="entry name" value="BNAC02G09200D PROTEIN"/>
    <property type="match status" value="1"/>
</dbReference>
<evidence type="ECO:0008006" key="3">
    <source>
        <dbReference type="Google" id="ProtNLM"/>
    </source>
</evidence>
<reference evidence="1" key="1">
    <citation type="submission" date="2023-05" db="EMBL/GenBank/DDBJ databases">
        <title>Genome and transcriptome analyses reveal genes involved in the formation of fine ridges on petal epidermal cells in Hibiscus trionum.</title>
        <authorList>
            <person name="Koshimizu S."/>
            <person name="Masuda S."/>
            <person name="Ishii T."/>
            <person name="Shirasu K."/>
            <person name="Hoshino A."/>
            <person name="Arita M."/>
        </authorList>
    </citation>
    <scope>NUCLEOTIDE SEQUENCE</scope>
    <source>
        <strain evidence="1">Hamamatsu line</strain>
    </source>
</reference>
<accession>A0A9W7IJL8</accession>
<dbReference type="Gene3D" id="3.60.10.10">
    <property type="entry name" value="Endonuclease/exonuclease/phosphatase"/>
    <property type="match status" value="1"/>
</dbReference>
<keyword evidence="2" id="KW-1185">Reference proteome</keyword>
<dbReference type="OrthoDB" id="999476at2759"/>
<comment type="caution">
    <text evidence="1">The sequence shown here is derived from an EMBL/GenBank/DDBJ whole genome shotgun (WGS) entry which is preliminary data.</text>
</comment>